<dbReference type="PANTHER" id="PTHR45504">
    <property type="entry name" value="CHAPERONE DNAJ-DOMAIN SUPERFAMILY PROTEIN"/>
    <property type="match status" value="1"/>
</dbReference>
<accession>A0A7S3XFB5</accession>
<dbReference type="SUPFAM" id="SSF46565">
    <property type="entry name" value="Chaperone J-domain"/>
    <property type="match status" value="1"/>
</dbReference>
<dbReference type="InterPro" id="IPR036869">
    <property type="entry name" value="J_dom_sf"/>
</dbReference>
<dbReference type="CDD" id="cd06257">
    <property type="entry name" value="DnaJ"/>
    <property type="match status" value="1"/>
</dbReference>
<feature type="compositionally biased region" description="Basic and acidic residues" evidence="1">
    <location>
        <begin position="9"/>
        <end position="24"/>
    </location>
</feature>
<dbReference type="InterPro" id="IPR001623">
    <property type="entry name" value="DnaJ_domain"/>
</dbReference>
<feature type="domain" description="J" evidence="2">
    <location>
        <begin position="68"/>
        <end position="133"/>
    </location>
</feature>
<reference evidence="3" key="1">
    <citation type="submission" date="2021-01" db="EMBL/GenBank/DDBJ databases">
        <authorList>
            <person name="Corre E."/>
            <person name="Pelletier E."/>
            <person name="Niang G."/>
            <person name="Scheremetjew M."/>
            <person name="Finn R."/>
            <person name="Kale V."/>
            <person name="Holt S."/>
            <person name="Cochrane G."/>
            <person name="Meng A."/>
            <person name="Brown T."/>
            <person name="Cohen L."/>
        </authorList>
    </citation>
    <scope>NUCLEOTIDE SEQUENCE</scope>
    <source>
        <strain evidence="3">CCMP1897</strain>
    </source>
</reference>
<proteinExistence type="predicted"/>
<evidence type="ECO:0000256" key="1">
    <source>
        <dbReference type="SAM" id="MobiDB-lite"/>
    </source>
</evidence>
<organism evidence="3">
    <name type="scientific">Picocystis salinarum</name>
    <dbReference type="NCBI Taxonomy" id="88271"/>
    <lineage>
        <taxon>Eukaryota</taxon>
        <taxon>Viridiplantae</taxon>
        <taxon>Chlorophyta</taxon>
        <taxon>Picocystophyceae</taxon>
        <taxon>Picocystales</taxon>
        <taxon>Picocystaceae</taxon>
        <taxon>Picocystis</taxon>
    </lineage>
</organism>
<gene>
    <name evidence="3" type="ORF">PSAL00342_LOCUS6591</name>
</gene>
<dbReference type="GO" id="GO:0005737">
    <property type="term" value="C:cytoplasm"/>
    <property type="evidence" value="ECO:0007669"/>
    <property type="project" value="TreeGrafter"/>
</dbReference>
<evidence type="ECO:0000259" key="2">
    <source>
        <dbReference type="PROSITE" id="PS50076"/>
    </source>
</evidence>
<dbReference type="EMBL" id="HBIS01007383">
    <property type="protein sequence ID" value="CAE0612692.1"/>
    <property type="molecule type" value="Transcribed_RNA"/>
</dbReference>
<dbReference type="Pfam" id="PF00226">
    <property type="entry name" value="DnaJ"/>
    <property type="match status" value="1"/>
</dbReference>
<dbReference type="GO" id="GO:0005634">
    <property type="term" value="C:nucleus"/>
    <property type="evidence" value="ECO:0007669"/>
    <property type="project" value="TreeGrafter"/>
</dbReference>
<feature type="region of interest" description="Disordered" evidence="1">
    <location>
        <begin position="1"/>
        <end position="43"/>
    </location>
</feature>
<dbReference type="PANTHER" id="PTHR45504:SF3">
    <property type="entry name" value="CHAPERONE DNAJ-DOMAIN SUPERFAMILY PROTEIN"/>
    <property type="match status" value="1"/>
</dbReference>
<dbReference type="SMART" id="SM00271">
    <property type="entry name" value="DnaJ"/>
    <property type="match status" value="1"/>
</dbReference>
<dbReference type="Gene3D" id="1.10.287.110">
    <property type="entry name" value="DnaJ domain"/>
    <property type="match status" value="1"/>
</dbReference>
<dbReference type="AlphaFoldDB" id="A0A7S3XFB5"/>
<dbReference type="PROSITE" id="PS50076">
    <property type="entry name" value="DNAJ_2"/>
    <property type="match status" value="1"/>
</dbReference>
<dbReference type="PRINTS" id="PR00625">
    <property type="entry name" value="JDOMAIN"/>
</dbReference>
<feature type="non-terminal residue" evidence="3">
    <location>
        <position position="1"/>
    </location>
</feature>
<evidence type="ECO:0000313" key="3">
    <source>
        <dbReference type="EMBL" id="CAE0612692.1"/>
    </source>
</evidence>
<name>A0A7S3XFB5_9CHLO</name>
<protein>
    <recommendedName>
        <fullName evidence="2">J domain-containing protein</fullName>
    </recommendedName>
</protein>
<sequence>VAGRGADVVTKRMPTDESKERTVERSLSLVEGEAAKEAEDEPSWEGEWRRRRRRVRRASVFRSTGKKDYYQTLNVDCEAGEDEIRRAYLRMALKWHPDKHKGKPAVKKYFQEIGEAYHVLSDATLRWQYDQAAEFDVDDLSAEEYIRRFKQFIFTTSGLGMDDSSLF</sequence>